<evidence type="ECO:0000256" key="3">
    <source>
        <dbReference type="SAM" id="Phobius"/>
    </source>
</evidence>
<dbReference type="AlphaFoldDB" id="A0AAD7BB48"/>
<keyword evidence="3" id="KW-1133">Transmembrane helix</keyword>
<evidence type="ECO:0000313" key="4">
    <source>
        <dbReference type="EMBL" id="KAJ7615588.1"/>
    </source>
</evidence>
<evidence type="ECO:0000313" key="6">
    <source>
        <dbReference type="Proteomes" id="UP001221142"/>
    </source>
</evidence>
<comment type="caution">
    <text evidence="4">The sequence shown here is derived from an EMBL/GenBank/DDBJ whole genome shotgun (WGS) entry which is preliminary data.</text>
</comment>
<dbReference type="Proteomes" id="UP001221142">
    <property type="component" value="Unassembled WGS sequence"/>
</dbReference>
<evidence type="ECO:0000256" key="1">
    <source>
        <dbReference type="SAM" id="Coils"/>
    </source>
</evidence>
<proteinExistence type="predicted"/>
<reference evidence="4" key="1">
    <citation type="submission" date="2023-03" db="EMBL/GenBank/DDBJ databases">
        <title>Massive genome expansion in bonnet fungi (Mycena s.s.) driven by repeated elements and novel gene families across ecological guilds.</title>
        <authorList>
            <consortium name="Lawrence Berkeley National Laboratory"/>
            <person name="Harder C.B."/>
            <person name="Miyauchi S."/>
            <person name="Viragh M."/>
            <person name="Kuo A."/>
            <person name="Thoen E."/>
            <person name="Andreopoulos B."/>
            <person name="Lu D."/>
            <person name="Skrede I."/>
            <person name="Drula E."/>
            <person name="Henrissat B."/>
            <person name="Morin E."/>
            <person name="Kohler A."/>
            <person name="Barry K."/>
            <person name="LaButti K."/>
            <person name="Morin E."/>
            <person name="Salamov A."/>
            <person name="Lipzen A."/>
            <person name="Mereny Z."/>
            <person name="Hegedus B."/>
            <person name="Baldrian P."/>
            <person name="Stursova M."/>
            <person name="Weitz H."/>
            <person name="Taylor A."/>
            <person name="Grigoriev I.V."/>
            <person name="Nagy L.G."/>
            <person name="Martin F."/>
            <person name="Kauserud H."/>
        </authorList>
    </citation>
    <scope>NUCLEOTIDE SEQUENCE</scope>
    <source>
        <strain evidence="4">9284</strain>
    </source>
</reference>
<sequence>MTGIVVGIACILSALFLLLLFRYRQRRHGSNHGNLRPYSVLYPDIAGIGRSHDAPADNGQEPTKARQEYLQNELQAAQDKITHLRNQQRFPSQLRSLLAHNATSEAMRRMREQIAAQESQIRELQAQLSSPWALGLSDEPPPGYSEGVRTEL</sequence>
<accession>A0AAD7BB48</accession>
<keyword evidence="3" id="KW-0812">Transmembrane</keyword>
<gene>
    <name evidence="5" type="ORF">FB45DRAFT_864587</name>
    <name evidence="4" type="ORF">FB45DRAFT_873645</name>
</gene>
<feature type="coiled-coil region" evidence="1">
    <location>
        <begin position="67"/>
        <end position="127"/>
    </location>
</feature>
<keyword evidence="1" id="KW-0175">Coiled coil</keyword>
<keyword evidence="6" id="KW-1185">Reference proteome</keyword>
<dbReference type="EMBL" id="JARKIF010000006">
    <property type="protein sequence ID" value="KAJ7636559.1"/>
    <property type="molecule type" value="Genomic_DNA"/>
</dbReference>
<evidence type="ECO:0000256" key="2">
    <source>
        <dbReference type="SAM" id="MobiDB-lite"/>
    </source>
</evidence>
<feature type="transmembrane region" description="Helical" evidence="3">
    <location>
        <begin position="6"/>
        <end position="23"/>
    </location>
</feature>
<organism evidence="4 6">
    <name type="scientific">Roridomyces roridus</name>
    <dbReference type="NCBI Taxonomy" id="1738132"/>
    <lineage>
        <taxon>Eukaryota</taxon>
        <taxon>Fungi</taxon>
        <taxon>Dikarya</taxon>
        <taxon>Basidiomycota</taxon>
        <taxon>Agaricomycotina</taxon>
        <taxon>Agaricomycetes</taxon>
        <taxon>Agaricomycetidae</taxon>
        <taxon>Agaricales</taxon>
        <taxon>Marasmiineae</taxon>
        <taxon>Mycenaceae</taxon>
        <taxon>Roridomyces</taxon>
    </lineage>
</organism>
<evidence type="ECO:0000313" key="5">
    <source>
        <dbReference type="EMBL" id="KAJ7636559.1"/>
    </source>
</evidence>
<feature type="region of interest" description="Disordered" evidence="2">
    <location>
        <begin position="129"/>
        <end position="152"/>
    </location>
</feature>
<protein>
    <submittedName>
        <fullName evidence="4">Uncharacterized protein</fullName>
    </submittedName>
</protein>
<keyword evidence="3" id="KW-0472">Membrane</keyword>
<name>A0AAD7BB48_9AGAR</name>
<dbReference type="EMBL" id="JARKIF010000024">
    <property type="protein sequence ID" value="KAJ7615588.1"/>
    <property type="molecule type" value="Genomic_DNA"/>
</dbReference>